<reference evidence="2 3" key="1">
    <citation type="journal article" date="2016" name="J. Microbiol.">
        <title>Dankookia rubra gen. nov., sp. nov., an alphaproteobacterium isolated from sediment of a shallow stream.</title>
        <authorList>
            <person name="Kim W.H."/>
            <person name="Kim D.H."/>
            <person name="Kang K."/>
            <person name="Ahn T.Y."/>
        </authorList>
    </citation>
    <scope>NUCLEOTIDE SEQUENCE [LARGE SCALE GENOMIC DNA]</scope>
    <source>
        <strain evidence="2 3">JCM30602</strain>
    </source>
</reference>
<dbReference type="SUPFAM" id="SSF54427">
    <property type="entry name" value="NTF2-like"/>
    <property type="match status" value="1"/>
</dbReference>
<dbReference type="InterPro" id="IPR037401">
    <property type="entry name" value="SnoaL-like"/>
</dbReference>
<dbReference type="AlphaFoldDB" id="A0A4R5Q8P6"/>
<protein>
    <recommendedName>
        <fullName evidence="1">SnoaL-like domain-containing protein</fullName>
    </recommendedName>
</protein>
<dbReference type="InterPro" id="IPR032710">
    <property type="entry name" value="NTF2-like_dom_sf"/>
</dbReference>
<keyword evidence="3" id="KW-1185">Reference proteome</keyword>
<dbReference type="Gene3D" id="3.10.450.50">
    <property type="match status" value="1"/>
</dbReference>
<sequence length="142" mass="15265">MTWMPPAGCEAPVALVRRALAALRVGDADAMLGDCAEDVGLEHVGDPLHLPYAGRFAGHAGIAEYLRRLDTAAEILAHEPVEIAAVGHDRVLVLGREHLRFRMTGLDSPGCWVHLFTLRGGRIAAVTIWSDGAAQLVGYRGY</sequence>
<dbReference type="EMBL" id="SMSJ01000103">
    <property type="protein sequence ID" value="TDH58671.1"/>
    <property type="molecule type" value="Genomic_DNA"/>
</dbReference>
<evidence type="ECO:0000313" key="2">
    <source>
        <dbReference type="EMBL" id="TDH58671.1"/>
    </source>
</evidence>
<feature type="domain" description="SnoaL-like" evidence="1">
    <location>
        <begin position="16"/>
        <end position="125"/>
    </location>
</feature>
<dbReference type="Pfam" id="PF12680">
    <property type="entry name" value="SnoaL_2"/>
    <property type="match status" value="1"/>
</dbReference>
<organism evidence="2 3">
    <name type="scientific">Dankookia rubra</name>
    <dbReference type="NCBI Taxonomy" id="1442381"/>
    <lineage>
        <taxon>Bacteria</taxon>
        <taxon>Pseudomonadati</taxon>
        <taxon>Pseudomonadota</taxon>
        <taxon>Alphaproteobacteria</taxon>
        <taxon>Acetobacterales</taxon>
        <taxon>Roseomonadaceae</taxon>
        <taxon>Dankookia</taxon>
    </lineage>
</organism>
<dbReference type="OrthoDB" id="5733507at2"/>
<dbReference type="Proteomes" id="UP000295096">
    <property type="component" value="Unassembled WGS sequence"/>
</dbReference>
<accession>A0A4R5Q8P6</accession>
<gene>
    <name evidence="2" type="ORF">E2C06_31350</name>
</gene>
<evidence type="ECO:0000259" key="1">
    <source>
        <dbReference type="Pfam" id="PF12680"/>
    </source>
</evidence>
<comment type="caution">
    <text evidence="2">The sequence shown here is derived from an EMBL/GenBank/DDBJ whole genome shotgun (WGS) entry which is preliminary data.</text>
</comment>
<proteinExistence type="predicted"/>
<dbReference type="RefSeq" id="WP_133292508.1">
    <property type="nucleotide sequence ID" value="NZ_SMSJ01000103.1"/>
</dbReference>
<evidence type="ECO:0000313" key="3">
    <source>
        <dbReference type="Proteomes" id="UP000295096"/>
    </source>
</evidence>
<name>A0A4R5Q8P6_9PROT</name>